<dbReference type="AlphaFoldDB" id="A0A833UQ67"/>
<keyword evidence="1" id="KW-0812">Transmembrane</keyword>
<evidence type="ECO:0000313" key="2">
    <source>
        <dbReference type="EMBL" id="KAF1024179.1"/>
    </source>
</evidence>
<dbReference type="EMBL" id="WNDP01000069">
    <property type="protein sequence ID" value="KAF1024179.1"/>
    <property type="molecule type" value="Genomic_DNA"/>
</dbReference>
<accession>A0A833UQ67</accession>
<dbReference type="Proteomes" id="UP000490535">
    <property type="component" value="Unassembled WGS sequence"/>
</dbReference>
<reference evidence="3" key="1">
    <citation type="journal article" date="2020" name="MBio">
        <title>Horizontal gene transfer to a defensive symbiont with a reduced genome amongst a multipartite beetle microbiome.</title>
        <authorList>
            <person name="Waterworth S.C."/>
            <person name="Florez L.V."/>
            <person name="Rees E.R."/>
            <person name="Hertweck C."/>
            <person name="Kaltenpoth M."/>
            <person name="Kwan J.C."/>
        </authorList>
    </citation>
    <scope>NUCLEOTIDE SEQUENCE [LARGE SCALE GENOMIC DNA]</scope>
</reference>
<sequence>MLILGWIFLIAGICCWINVVYCLVRIFRAKLLLEMPLTQKSKNFRVVHQGCYSIWQEGPLFKLAPMAFIHPEIVNIDSQEVIKLTSSLGRPHKNGFTRGSNLMFYCELVTGNYSLTIVDGSSFN</sequence>
<proteinExistence type="predicted"/>
<keyword evidence="1" id="KW-1133">Transmembrane helix</keyword>
<organism evidence="2 3">
    <name type="scientific">Acinetobacter bereziniae</name>
    <name type="common">Acinetobacter genomosp. 10</name>
    <dbReference type="NCBI Taxonomy" id="106648"/>
    <lineage>
        <taxon>Bacteria</taxon>
        <taxon>Pseudomonadati</taxon>
        <taxon>Pseudomonadota</taxon>
        <taxon>Gammaproteobacteria</taxon>
        <taxon>Moraxellales</taxon>
        <taxon>Moraxellaceae</taxon>
        <taxon>Acinetobacter</taxon>
    </lineage>
</organism>
<evidence type="ECO:0000256" key="1">
    <source>
        <dbReference type="SAM" id="Phobius"/>
    </source>
</evidence>
<comment type="caution">
    <text evidence="2">The sequence shown here is derived from an EMBL/GenBank/DDBJ whole genome shotgun (WGS) entry which is preliminary data.</text>
</comment>
<name>A0A833UQ67_ACIBZ</name>
<protein>
    <submittedName>
        <fullName evidence="2">Uncharacterized protein</fullName>
    </submittedName>
</protein>
<gene>
    <name evidence="2" type="ORF">GAK29_02746</name>
</gene>
<feature type="transmembrane region" description="Helical" evidence="1">
    <location>
        <begin position="6"/>
        <end position="27"/>
    </location>
</feature>
<evidence type="ECO:0000313" key="3">
    <source>
        <dbReference type="Proteomes" id="UP000490535"/>
    </source>
</evidence>
<keyword evidence="1" id="KW-0472">Membrane</keyword>